<dbReference type="InParanoid" id="B4D6I5"/>
<dbReference type="eggNOG" id="COG0787">
    <property type="taxonomic scope" value="Bacteria"/>
</dbReference>
<keyword evidence="10" id="KW-1185">Reference proteome</keyword>
<accession>B4D6I5</accession>
<feature type="binding site" evidence="5 7">
    <location>
        <position position="100"/>
    </location>
    <ligand>
        <name>substrate</name>
    </ligand>
</feature>
<dbReference type="FunFam" id="3.20.20.10:FF:000002">
    <property type="entry name" value="Alanine racemase"/>
    <property type="match status" value="1"/>
</dbReference>
<dbReference type="Pfam" id="PF01168">
    <property type="entry name" value="Ala_racemase_N"/>
    <property type="match status" value="1"/>
</dbReference>
<evidence type="ECO:0000256" key="7">
    <source>
        <dbReference type="PIRSR" id="PIRSR600821-52"/>
    </source>
</evidence>
<feature type="active site" description="Proton acceptor; specific for L-alanine" evidence="5">
    <location>
        <position position="226"/>
    </location>
</feature>
<sequence length="335" mass="35491">MAVVKANAYGHGLGPVAKALVGHAEMFGVATVGEAEELRSHVPDAPIFILGPALPDERLPVVTGCFIPAISTVEEARAYAALTGAKPLPVHLLIDTGMGRVGILQDDAVATAREILSLRGLTVTGLASHLPVADEDDAFTREQLAQFHQVVGQLRSLGISQPVVHVENSAGIISYPTQAGDMVRAGLMIYGSSPVPEFQPKLRAVMTWKTRVTLVREMPAGHGISYGRTFITPRPMRIATLGVGYADGYQRHLSNRSADVLIGGQRCPVLGRVTMDQILADVSALPQVTAGDEAVLIGSQGGEEISAAELAQKSGTIPWEIFTGVGRRVERAYHG</sequence>
<gene>
    <name evidence="9" type="ORF">CfE428DRAFT_4525</name>
</gene>
<dbReference type="InterPro" id="IPR009006">
    <property type="entry name" value="Ala_racemase/Decarboxylase_C"/>
</dbReference>
<dbReference type="GO" id="GO:0030170">
    <property type="term" value="F:pyridoxal phosphate binding"/>
    <property type="evidence" value="ECO:0007669"/>
    <property type="project" value="UniProtKB-UniRule"/>
</dbReference>
<dbReference type="InterPro" id="IPR020622">
    <property type="entry name" value="Ala_racemase_pyridoxalP-BS"/>
</dbReference>
<dbReference type="Proteomes" id="UP000005824">
    <property type="component" value="Unassembled WGS sequence"/>
</dbReference>
<dbReference type="SUPFAM" id="SSF50621">
    <property type="entry name" value="Alanine racemase C-terminal domain-like"/>
    <property type="match status" value="1"/>
</dbReference>
<dbReference type="PROSITE" id="PS00395">
    <property type="entry name" value="ALANINE_RACEMASE"/>
    <property type="match status" value="1"/>
</dbReference>
<dbReference type="GO" id="GO:0008784">
    <property type="term" value="F:alanine racemase activity"/>
    <property type="evidence" value="ECO:0007669"/>
    <property type="project" value="UniProtKB-UniRule"/>
</dbReference>
<feature type="binding site" evidence="5 7">
    <location>
        <position position="275"/>
    </location>
    <ligand>
        <name>substrate</name>
    </ligand>
</feature>
<evidence type="ECO:0000256" key="6">
    <source>
        <dbReference type="PIRSR" id="PIRSR600821-50"/>
    </source>
</evidence>
<comment type="cofactor">
    <cofactor evidence="2 5 6">
        <name>pyridoxal 5'-phosphate</name>
        <dbReference type="ChEBI" id="CHEBI:597326"/>
    </cofactor>
</comment>
<dbReference type="EC" id="5.1.1.1" evidence="5"/>
<dbReference type="UniPathway" id="UPA00042">
    <property type="reaction ID" value="UER00497"/>
</dbReference>
<dbReference type="SUPFAM" id="SSF51419">
    <property type="entry name" value="PLP-binding barrel"/>
    <property type="match status" value="1"/>
</dbReference>
<evidence type="ECO:0000256" key="3">
    <source>
        <dbReference type="ARBA" id="ARBA00022898"/>
    </source>
</evidence>
<dbReference type="InterPro" id="IPR001608">
    <property type="entry name" value="Ala_racemase_N"/>
</dbReference>
<reference evidence="9 10" key="1">
    <citation type="journal article" date="2011" name="J. Bacteriol.">
        <title>Genome sequence of Chthoniobacter flavus Ellin428, an aerobic heterotrophic soil bacterium.</title>
        <authorList>
            <person name="Kant R."/>
            <person name="van Passel M.W."/>
            <person name="Palva A."/>
            <person name="Lucas S."/>
            <person name="Lapidus A."/>
            <person name="Glavina Del Rio T."/>
            <person name="Dalin E."/>
            <person name="Tice H."/>
            <person name="Bruce D."/>
            <person name="Goodwin L."/>
            <person name="Pitluck S."/>
            <person name="Larimer F.W."/>
            <person name="Land M.L."/>
            <person name="Hauser L."/>
            <person name="Sangwan P."/>
            <person name="de Vos W.M."/>
            <person name="Janssen P.H."/>
            <person name="Smidt H."/>
        </authorList>
    </citation>
    <scope>NUCLEOTIDE SEQUENCE [LARGE SCALE GENOMIC DNA]</scope>
    <source>
        <strain evidence="9 10">Ellin428</strain>
    </source>
</reference>
<proteinExistence type="inferred from homology"/>
<keyword evidence="3 5" id="KW-0663">Pyridoxal phosphate</keyword>
<dbReference type="Gene3D" id="3.20.20.10">
    <property type="entry name" value="Alanine racemase"/>
    <property type="match status" value="1"/>
</dbReference>
<comment type="similarity">
    <text evidence="5">Belongs to the alanine racemase family.</text>
</comment>
<dbReference type="AlphaFoldDB" id="B4D6I5"/>
<dbReference type="InterPro" id="IPR000821">
    <property type="entry name" value="Ala_racemase"/>
</dbReference>
<dbReference type="HAMAP" id="MF_01201">
    <property type="entry name" value="Ala_racemase"/>
    <property type="match status" value="1"/>
</dbReference>
<comment type="caution">
    <text evidence="9">The sequence shown here is derived from an EMBL/GenBank/DDBJ whole genome shotgun (WGS) entry which is preliminary data.</text>
</comment>
<dbReference type="STRING" id="497964.CfE428DRAFT_4525"/>
<feature type="modified residue" description="N6-(pyridoxal phosphate)lysine" evidence="5 6">
    <location>
        <position position="5"/>
    </location>
</feature>
<feature type="domain" description="Alanine racemase C-terminal" evidence="8">
    <location>
        <begin position="205"/>
        <end position="334"/>
    </location>
</feature>
<evidence type="ECO:0000256" key="1">
    <source>
        <dbReference type="ARBA" id="ARBA00000316"/>
    </source>
</evidence>
<feature type="active site" description="Proton acceptor; specific for D-alanine" evidence="5">
    <location>
        <position position="5"/>
    </location>
</feature>
<comment type="catalytic activity">
    <reaction evidence="1 5">
        <text>L-alanine = D-alanine</text>
        <dbReference type="Rhea" id="RHEA:20249"/>
        <dbReference type="ChEBI" id="CHEBI:57416"/>
        <dbReference type="ChEBI" id="CHEBI:57972"/>
        <dbReference type="EC" id="5.1.1.1"/>
    </reaction>
</comment>
<dbReference type="Gene3D" id="2.40.37.10">
    <property type="entry name" value="Lyase, Ornithine Decarboxylase, Chain A, domain 1"/>
    <property type="match status" value="1"/>
</dbReference>
<evidence type="ECO:0000313" key="9">
    <source>
        <dbReference type="EMBL" id="EDY17786.1"/>
    </source>
</evidence>
<dbReference type="FunCoup" id="B4D6I5">
    <property type="interactions" value="387"/>
</dbReference>
<evidence type="ECO:0000259" key="8">
    <source>
        <dbReference type="SMART" id="SM01005"/>
    </source>
</evidence>
<evidence type="ECO:0000256" key="4">
    <source>
        <dbReference type="ARBA" id="ARBA00023235"/>
    </source>
</evidence>
<comment type="pathway">
    <text evidence="5">Amino-acid biosynthesis; D-alanine biosynthesis; D-alanine from L-alanine: step 1/1.</text>
</comment>
<evidence type="ECO:0000256" key="2">
    <source>
        <dbReference type="ARBA" id="ARBA00001933"/>
    </source>
</evidence>
<dbReference type="EMBL" id="ABVL01000016">
    <property type="protein sequence ID" value="EDY17786.1"/>
    <property type="molecule type" value="Genomic_DNA"/>
</dbReference>
<dbReference type="GO" id="GO:0005829">
    <property type="term" value="C:cytosol"/>
    <property type="evidence" value="ECO:0007669"/>
    <property type="project" value="TreeGrafter"/>
</dbReference>
<keyword evidence="4 5" id="KW-0413">Isomerase</keyword>
<dbReference type="NCBIfam" id="TIGR00492">
    <property type="entry name" value="alr"/>
    <property type="match status" value="1"/>
</dbReference>
<organism evidence="9 10">
    <name type="scientific">Chthoniobacter flavus Ellin428</name>
    <dbReference type="NCBI Taxonomy" id="497964"/>
    <lineage>
        <taxon>Bacteria</taxon>
        <taxon>Pseudomonadati</taxon>
        <taxon>Verrucomicrobiota</taxon>
        <taxon>Spartobacteria</taxon>
        <taxon>Chthoniobacterales</taxon>
        <taxon>Chthoniobacteraceae</taxon>
        <taxon>Chthoniobacter</taxon>
    </lineage>
</organism>
<evidence type="ECO:0000313" key="10">
    <source>
        <dbReference type="Proteomes" id="UP000005824"/>
    </source>
</evidence>
<protein>
    <recommendedName>
        <fullName evidence="5">Alanine racemase</fullName>
        <ecNumber evidence="5">5.1.1.1</ecNumber>
    </recommendedName>
</protein>
<dbReference type="PRINTS" id="PR00992">
    <property type="entry name" value="ALARACEMASE"/>
</dbReference>
<dbReference type="CDD" id="cd00430">
    <property type="entry name" value="PLPDE_III_AR"/>
    <property type="match status" value="1"/>
</dbReference>
<evidence type="ECO:0000256" key="5">
    <source>
        <dbReference type="HAMAP-Rule" id="MF_01201"/>
    </source>
</evidence>
<dbReference type="PANTHER" id="PTHR30511">
    <property type="entry name" value="ALANINE RACEMASE"/>
    <property type="match status" value="1"/>
</dbReference>
<dbReference type="GO" id="GO:0030632">
    <property type="term" value="P:D-alanine biosynthetic process"/>
    <property type="evidence" value="ECO:0007669"/>
    <property type="project" value="UniProtKB-UniRule"/>
</dbReference>
<dbReference type="InterPro" id="IPR011079">
    <property type="entry name" value="Ala_racemase_C"/>
</dbReference>
<comment type="function">
    <text evidence="5">Catalyzes the interconversion of L-alanine and D-alanine. May also act on other amino acids.</text>
</comment>
<dbReference type="PANTHER" id="PTHR30511:SF0">
    <property type="entry name" value="ALANINE RACEMASE, CATABOLIC-RELATED"/>
    <property type="match status" value="1"/>
</dbReference>
<name>B4D6I5_9BACT</name>
<dbReference type="SMART" id="SM01005">
    <property type="entry name" value="Ala_racemase_C"/>
    <property type="match status" value="1"/>
</dbReference>
<dbReference type="Pfam" id="PF00842">
    <property type="entry name" value="Ala_racemase_C"/>
    <property type="match status" value="1"/>
</dbReference>
<dbReference type="InterPro" id="IPR029066">
    <property type="entry name" value="PLP-binding_barrel"/>
</dbReference>